<comment type="caution">
    <text evidence="17">The sequence shown here is derived from an EMBL/GenBank/DDBJ whole genome shotgun (WGS) entry which is preliminary data.</text>
</comment>
<evidence type="ECO:0000256" key="12">
    <source>
        <dbReference type="PIRSR" id="PIRSR000445-4"/>
    </source>
</evidence>
<dbReference type="Gene3D" id="3.40.50.720">
    <property type="entry name" value="NAD(P)-binding Rossmann-like Domain"/>
    <property type="match status" value="1"/>
</dbReference>
<evidence type="ECO:0000259" key="16">
    <source>
        <dbReference type="Pfam" id="PF05201"/>
    </source>
</evidence>
<proteinExistence type="inferred from homology"/>
<evidence type="ECO:0000256" key="1">
    <source>
        <dbReference type="ARBA" id="ARBA00005059"/>
    </source>
</evidence>
<dbReference type="PROSITE" id="PS00747">
    <property type="entry name" value="GLUTR"/>
    <property type="match status" value="1"/>
</dbReference>
<dbReference type="InterPro" id="IPR018214">
    <property type="entry name" value="GluRdtase_CS"/>
</dbReference>
<dbReference type="UniPathway" id="UPA00251">
    <property type="reaction ID" value="UER00316"/>
</dbReference>
<name>A0A4Q0XR96_9BACT</name>
<comment type="subunit">
    <text evidence="8">Homodimer.</text>
</comment>
<dbReference type="InterPro" id="IPR036291">
    <property type="entry name" value="NAD(P)-bd_dom_sf"/>
</dbReference>
<dbReference type="InterPro" id="IPR036343">
    <property type="entry name" value="GluRdtase_N_sf"/>
</dbReference>
<dbReference type="Pfam" id="PF00745">
    <property type="entry name" value="GlutR_dimer"/>
    <property type="match status" value="1"/>
</dbReference>
<dbReference type="SUPFAM" id="SSF69742">
    <property type="entry name" value="Glutamyl tRNA-reductase catalytic, N-terminal domain"/>
    <property type="match status" value="1"/>
</dbReference>
<dbReference type="InterPro" id="IPR006151">
    <property type="entry name" value="Shikm_DH/Glu-tRNA_Rdtase"/>
</dbReference>
<dbReference type="GO" id="GO:0008883">
    <property type="term" value="F:glutamyl-tRNA reductase activity"/>
    <property type="evidence" value="ECO:0007669"/>
    <property type="project" value="UniProtKB-UniRule"/>
</dbReference>
<dbReference type="GO" id="GO:0050661">
    <property type="term" value="F:NADP binding"/>
    <property type="evidence" value="ECO:0007669"/>
    <property type="project" value="InterPro"/>
</dbReference>
<feature type="binding site" evidence="8 11">
    <location>
        <begin position="190"/>
        <end position="195"/>
    </location>
    <ligand>
        <name>NADP(+)</name>
        <dbReference type="ChEBI" id="CHEBI:58349"/>
    </ligand>
</feature>
<feature type="domain" description="Tetrapyrrole biosynthesis glutamyl-tRNA reductase dimerisation" evidence="14">
    <location>
        <begin position="315"/>
        <end position="413"/>
    </location>
</feature>
<comment type="function">
    <text evidence="8">Catalyzes the NADPH-dependent reduction of glutamyl-tRNA(Glu) to glutamate 1-semialdehyde (GSA).</text>
</comment>
<dbReference type="AlphaFoldDB" id="A0A4Q0XR96"/>
<evidence type="ECO:0000313" key="17">
    <source>
        <dbReference type="EMBL" id="RXJ57577.1"/>
    </source>
</evidence>
<evidence type="ECO:0000256" key="10">
    <source>
        <dbReference type="PIRSR" id="PIRSR000445-2"/>
    </source>
</evidence>
<dbReference type="CDD" id="cd05213">
    <property type="entry name" value="NAD_bind_Glutamyl_tRNA_reduct"/>
    <property type="match status" value="1"/>
</dbReference>
<reference evidence="17 18" key="1">
    <citation type="submission" date="2017-10" db="EMBL/GenBank/DDBJ databases">
        <title>Genomics of the genus Arcobacter.</title>
        <authorList>
            <person name="Perez-Cataluna A."/>
            <person name="Figueras M.J."/>
        </authorList>
    </citation>
    <scope>NUCLEOTIDE SEQUENCE [LARGE SCALE GENOMIC DNA]</scope>
    <source>
        <strain evidence="17 18">CECT 8987</strain>
    </source>
</reference>
<feature type="domain" description="Quinate/shikimate 5-dehydrogenase/glutamyl-tRNA reductase" evidence="15">
    <location>
        <begin position="174"/>
        <end position="301"/>
    </location>
</feature>
<gene>
    <name evidence="8" type="primary">hemA</name>
    <name evidence="17" type="ORF">CRV04_07125</name>
</gene>
<keyword evidence="5 8" id="KW-0560">Oxidoreductase</keyword>
<evidence type="ECO:0000256" key="9">
    <source>
        <dbReference type="PIRSR" id="PIRSR000445-1"/>
    </source>
</evidence>
<comment type="catalytic activity">
    <reaction evidence="7 8 13">
        <text>(S)-4-amino-5-oxopentanoate + tRNA(Glu) + NADP(+) = L-glutamyl-tRNA(Glu) + NADPH + H(+)</text>
        <dbReference type="Rhea" id="RHEA:12344"/>
        <dbReference type="Rhea" id="RHEA-COMP:9663"/>
        <dbReference type="Rhea" id="RHEA-COMP:9680"/>
        <dbReference type="ChEBI" id="CHEBI:15378"/>
        <dbReference type="ChEBI" id="CHEBI:57501"/>
        <dbReference type="ChEBI" id="CHEBI:57783"/>
        <dbReference type="ChEBI" id="CHEBI:58349"/>
        <dbReference type="ChEBI" id="CHEBI:78442"/>
        <dbReference type="ChEBI" id="CHEBI:78520"/>
        <dbReference type="EC" id="1.2.1.70"/>
    </reaction>
</comment>
<dbReference type="RefSeq" id="WP_128996148.1">
    <property type="nucleotide sequence ID" value="NZ_PDKN01000004.1"/>
</dbReference>
<feature type="domain" description="Glutamyl-tRNA reductase N-terminal" evidence="16">
    <location>
        <begin position="6"/>
        <end position="157"/>
    </location>
</feature>
<dbReference type="GO" id="GO:0019353">
    <property type="term" value="P:protoporphyrinogen IX biosynthetic process from glutamate"/>
    <property type="evidence" value="ECO:0007669"/>
    <property type="project" value="TreeGrafter"/>
</dbReference>
<dbReference type="InterPro" id="IPR036453">
    <property type="entry name" value="GluRdtase_dimer_dom_sf"/>
</dbReference>
<evidence type="ECO:0000256" key="4">
    <source>
        <dbReference type="ARBA" id="ARBA00022857"/>
    </source>
</evidence>
<dbReference type="InterPro" id="IPR015895">
    <property type="entry name" value="4pyrrol_synth_GluRdtase_N"/>
</dbReference>
<dbReference type="SUPFAM" id="SSF51735">
    <property type="entry name" value="NAD(P)-binding Rossmann-fold domains"/>
    <property type="match status" value="1"/>
</dbReference>
<dbReference type="Gene3D" id="3.30.460.30">
    <property type="entry name" value="Glutamyl-tRNA reductase, N-terminal domain"/>
    <property type="match status" value="1"/>
</dbReference>
<dbReference type="PANTHER" id="PTHR43013">
    <property type="entry name" value="GLUTAMYL-TRNA REDUCTASE"/>
    <property type="match status" value="1"/>
</dbReference>
<keyword evidence="18" id="KW-1185">Reference proteome</keyword>
<comment type="similarity">
    <text evidence="2 8 13">Belongs to the glutamyl-tRNA reductase family.</text>
</comment>
<comment type="pathway">
    <text evidence="1 8 13">Porphyrin-containing compound metabolism; protoporphyrin-IX biosynthesis; 5-aminolevulinate from L-glutamyl-tRNA(Glu): step 1/2.</text>
</comment>
<dbReference type="EC" id="1.2.1.70" evidence="3 8"/>
<evidence type="ECO:0000259" key="14">
    <source>
        <dbReference type="Pfam" id="PF00745"/>
    </source>
</evidence>
<evidence type="ECO:0000256" key="11">
    <source>
        <dbReference type="PIRSR" id="PIRSR000445-3"/>
    </source>
</evidence>
<dbReference type="InterPro" id="IPR015896">
    <property type="entry name" value="4pyrrol_synth_GluRdtase_dimer"/>
</dbReference>
<evidence type="ECO:0000256" key="5">
    <source>
        <dbReference type="ARBA" id="ARBA00023002"/>
    </source>
</evidence>
<evidence type="ECO:0000256" key="3">
    <source>
        <dbReference type="ARBA" id="ARBA00012970"/>
    </source>
</evidence>
<dbReference type="InterPro" id="IPR000343">
    <property type="entry name" value="4pyrrol_synth_GluRdtase"/>
</dbReference>
<evidence type="ECO:0000256" key="7">
    <source>
        <dbReference type="ARBA" id="ARBA00047464"/>
    </source>
</evidence>
<sequence>MSYLSISFTHKNTDIQTREKLAFSDDNMVEAYLKTILDNSIIREAVLLSTCNRVEIMTTVNDIEQAKEVILKTLSNYSTVDYEELSNRADMYDNTGAIHHLFTVASALDSLVIGETQIVGQLKDAYRLSLAKGHCSQGITRAMTYAFKCAAAVRTATSLGTGSVSVASTAVAKAKEIIHDTQNVKALVIGAGEMSELTIKHLISSGFDVVLVSRNIKKAKLLADTFDKPICVEPYEKVTQLLNEIPVMITATSAPYPIIKQNMVQECSFNRYWFDIAVPRDIDDIKSNHLQIFAVDDLQDIVNENMSLRAESAKQAYLIVNQLSMEFFEWLKSLEIEPVVKQLYLKANDVVQKKVENAIKKGFVDASNEENIRKLCETVLTEFLHEPTKQLKTISQNVECDVVLGAVQSVFGLQNDSNMFHQCEHAIKFNN</sequence>
<feature type="site" description="Important for activity" evidence="8 12">
    <location>
        <position position="100"/>
    </location>
</feature>
<dbReference type="PIRSF" id="PIRSF000445">
    <property type="entry name" value="4pyrrol_synth_GluRdtase"/>
    <property type="match status" value="1"/>
</dbReference>
<dbReference type="FunFam" id="3.30.460.30:FF:000001">
    <property type="entry name" value="Glutamyl-tRNA reductase"/>
    <property type="match status" value="1"/>
</dbReference>
<keyword evidence="6 8" id="KW-0627">Porphyrin biosynthesis</keyword>
<evidence type="ECO:0000259" key="15">
    <source>
        <dbReference type="Pfam" id="PF01488"/>
    </source>
</evidence>
<protein>
    <recommendedName>
        <fullName evidence="3 8">Glutamyl-tRNA reductase</fullName>
        <shortName evidence="8">GluTR</shortName>
        <ecNumber evidence="3 8">1.2.1.70</ecNumber>
    </recommendedName>
</protein>
<dbReference type="Pfam" id="PF01488">
    <property type="entry name" value="Shikimate_DH"/>
    <property type="match status" value="1"/>
</dbReference>
<dbReference type="NCBIfam" id="TIGR01035">
    <property type="entry name" value="hemA"/>
    <property type="match status" value="1"/>
</dbReference>
<organism evidence="17 18">
    <name type="scientific">Candidatus Marinarcus aquaticus</name>
    <dbReference type="NCBI Taxonomy" id="2044504"/>
    <lineage>
        <taxon>Bacteria</taxon>
        <taxon>Pseudomonadati</taxon>
        <taxon>Campylobacterota</taxon>
        <taxon>Epsilonproteobacteria</taxon>
        <taxon>Campylobacterales</taxon>
        <taxon>Arcobacteraceae</taxon>
        <taxon>Candidatus Marinarcus</taxon>
    </lineage>
</organism>
<evidence type="ECO:0000256" key="13">
    <source>
        <dbReference type="RuleBase" id="RU000584"/>
    </source>
</evidence>
<feature type="binding site" evidence="8 10">
    <location>
        <position position="121"/>
    </location>
    <ligand>
        <name>substrate</name>
    </ligand>
</feature>
<feature type="binding site" evidence="8 10">
    <location>
        <begin position="115"/>
        <end position="117"/>
    </location>
    <ligand>
        <name>substrate</name>
    </ligand>
</feature>
<keyword evidence="4 8" id="KW-0521">NADP</keyword>
<dbReference type="OrthoDB" id="110209at2"/>
<evidence type="ECO:0000256" key="8">
    <source>
        <dbReference type="HAMAP-Rule" id="MF_00087"/>
    </source>
</evidence>
<dbReference type="Proteomes" id="UP000290657">
    <property type="component" value="Unassembled WGS sequence"/>
</dbReference>
<dbReference type="EMBL" id="PDKN01000004">
    <property type="protein sequence ID" value="RXJ57577.1"/>
    <property type="molecule type" value="Genomic_DNA"/>
</dbReference>
<dbReference type="PANTHER" id="PTHR43013:SF1">
    <property type="entry name" value="GLUTAMYL-TRNA REDUCTASE"/>
    <property type="match status" value="1"/>
</dbReference>
<feature type="active site" description="Nucleophile" evidence="8 9">
    <location>
        <position position="51"/>
    </location>
</feature>
<dbReference type="SUPFAM" id="SSF69075">
    <property type="entry name" value="Glutamyl tRNA-reductase dimerization domain"/>
    <property type="match status" value="1"/>
</dbReference>
<evidence type="ECO:0000313" key="18">
    <source>
        <dbReference type="Proteomes" id="UP000290657"/>
    </source>
</evidence>
<dbReference type="Pfam" id="PF05201">
    <property type="entry name" value="GlutR_N"/>
    <property type="match status" value="1"/>
</dbReference>
<accession>A0A4Q0XR96</accession>
<feature type="binding site" evidence="8 10">
    <location>
        <position position="110"/>
    </location>
    <ligand>
        <name>substrate</name>
    </ligand>
</feature>
<feature type="binding site" evidence="8 10">
    <location>
        <begin position="50"/>
        <end position="53"/>
    </location>
    <ligand>
        <name>substrate</name>
    </ligand>
</feature>
<evidence type="ECO:0000256" key="6">
    <source>
        <dbReference type="ARBA" id="ARBA00023244"/>
    </source>
</evidence>
<comment type="miscellaneous">
    <text evidence="8">During catalysis, the active site Cys acts as a nucleophile attacking the alpha-carbonyl group of tRNA-bound glutamate with the formation of a thioester intermediate between enzyme and glutamate, and the concomitant release of tRNA(Glu). The thioester intermediate is finally reduced by direct hydride transfer from NADPH, to form the product GSA.</text>
</comment>
<dbReference type="HAMAP" id="MF_00087">
    <property type="entry name" value="Glu_tRNA_reductase"/>
    <property type="match status" value="1"/>
</dbReference>
<comment type="domain">
    <text evidence="8">Possesses an unusual extended V-shaped dimeric structure with each monomer consisting of three distinct domains arranged along a curved 'spinal' alpha-helix. The N-terminal catalytic domain specifically recognizes the glutamate moiety of the substrate. The second domain is the NADPH-binding domain, and the third C-terminal domain is responsible for dimerization.</text>
</comment>
<evidence type="ECO:0000256" key="2">
    <source>
        <dbReference type="ARBA" id="ARBA00005916"/>
    </source>
</evidence>